<feature type="transmembrane region" description="Helical" evidence="7">
    <location>
        <begin position="146"/>
        <end position="167"/>
    </location>
</feature>
<accession>A0ABS9BSL0</accession>
<keyword evidence="4 7" id="KW-0812">Transmembrane</keyword>
<dbReference type="InterPro" id="IPR020846">
    <property type="entry name" value="MFS_dom"/>
</dbReference>
<keyword evidence="3" id="KW-1003">Cell membrane</keyword>
<feature type="domain" description="Major facilitator superfamily (MFS) profile" evidence="8">
    <location>
        <begin position="15"/>
        <end position="406"/>
    </location>
</feature>
<protein>
    <submittedName>
        <fullName evidence="9">MFS transporter</fullName>
    </submittedName>
</protein>
<comment type="caution">
    <text evidence="9">The sequence shown here is derived from an EMBL/GenBank/DDBJ whole genome shotgun (WGS) entry which is preliminary data.</text>
</comment>
<evidence type="ECO:0000256" key="2">
    <source>
        <dbReference type="ARBA" id="ARBA00022448"/>
    </source>
</evidence>
<dbReference type="EMBL" id="JAKEVZ010000003">
    <property type="protein sequence ID" value="MCF1750495.1"/>
    <property type="molecule type" value="Genomic_DNA"/>
</dbReference>
<evidence type="ECO:0000256" key="6">
    <source>
        <dbReference type="ARBA" id="ARBA00023136"/>
    </source>
</evidence>
<evidence type="ECO:0000256" key="5">
    <source>
        <dbReference type="ARBA" id="ARBA00022989"/>
    </source>
</evidence>
<evidence type="ECO:0000313" key="9">
    <source>
        <dbReference type="EMBL" id="MCF1750495.1"/>
    </source>
</evidence>
<keyword evidence="2" id="KW-0813">Transport</keyword>
<gene>
    <name evidence="9" type="ORF">L0U89_05380</name>
</gene>
<feature type="transmembrane region" description="Helical" evidence="7">
    <location>
        <begin position="313"/>
        <end position="336"/>
    </location>
</feature>
<dbReference type="Proteomes" id="UP001201449">
    <property type="component" value="Unassembled WGS sequence"/>
</dbReference>
<evidence type="ECO:0000256" key="3">
    <source>
        <dbReference type="ARBA" id="ARBA00022475"/>
    </source>
</evidence>
<dbReference type="InterPro" id="IPR011701">
    <property type="entry name" value="MFS"/>
</dbReference>
<dbReference type="PANTHER" id="PTHR23517">
    <property type="entry name" value="RESISTANCE PROTEIN MDTM, PUTATIVE-RELATED-RELATED"/>
    <property type="match status" value="1"/>
</dbReference>
<dbReference type="Pfam" id="PF07690">
    <property type="entry name" value="MFS_1"/>
    <property type="match status" value="2"/>
</dbReference>
<dbReference type="Gene3D" id="1.20.1250.20">
    <property type="entry name" value="MFS general substrate transporter like domains"/>
    <property type="match status" value="2"/>
</dbReference>
<evidence type="ECO:0000256" key="4">
    <source>
        <dbReference type="ARBA" id="ARBA00022692"/>
    </source>
</evidence>
<organism evidence="9 10">
    <name type="scientific">Mariniradius sediminis</name>
    <dbReference type="NCBI Taxonomy" id="2909237"/>
    <lineage>
        <taxon>Bacteria</taxon>
        <taxon>Pseudomonadati</taxon>
        <taxon>Bacteroidota</taxon>
        <taxon>Cytophagia</taxon>
        <taxon>Cytophagales</taxon>
        <taxon>Cyclobacteriaceae</taxon>
        <taxon>Mariniradius</taxon>
    </lineage>
</organism>
<name>A0ABS9BSL0_9BACT</name>
<evidence type="ECO:0000256" key="1">
    <source>
        <dbReference type="ARBA" id="ARBA00004651"/>
    </source>
</evidence>
<keyword evidence="6 7" id="KW-0472">Membrane</keyword>
<feature type="transmembrane region" description="Helical" evidence="7">
    <location>
        <begin position="82"/>
        <end position="100"/>
    </location>
</feature>
<evidence type="ECO:0000256" key="7">
    <source>
        <dbReference type="SAM" id="Phobius"/>
    </source>
</evidence>
<feature type="transmembrane region" description="Helical" evidence="7">
    <location>
        <begin position="51"/>
        <end position="70"/>
    </location>
</feature>
<keyword evidence="10" id="KW-1185">Reference proteome</keyword>
<evidence type="ECO:0000259" key="8">
    <source>
        <dbReference type="PROSITE" id="PS50850"/>
    </source>
</evidence>
<dbReference type="PANTHER" id="PTHR23517:SF3">
    <property type="entry name" value="INTEGRAL MEMBRANE TRANSPORT PROTEIN"/>
    <property type="match status" value="1"/>
</dbReference>
<dbReference type="InterPro" id="IPR050171">
    <property type="entry name" value="MFS_Transporters"/>
</dbReference>
<feature type="transmembrane region" description="Helical" evidence="7">
    <location>
        <begin position="173"/>
        <end position="191"/>
    </location>
</feature>
<reference evidence="9 10" key="1">
    <citation type="submission" date="2022-01" db="EMBL/GenBank/DDBJ databases">
        <title>Mariniradius saccharolyticus sp. nov., isolated from sediment of a river.</title>
        <authorList>
            <person name="Liu H."/>
        </authorList>
    </citation>
    <scope>NUCLEOTIDE SEQUENCE [LARGE SCALE GENOMIC DNA]</scope>
    <source>
        <strain evidence="9 10">RY-2</strain>
    </source>
</reference>
<keyword evidence="5 7" id="KW-1133">Transmembrane helix</keyword>
<feature type="transmembrane region" description="Helical" evidence="7">
    <location>
        <begin position="12"/>
        <end position="31"/>
    </location>
</feature>
<dbReference type="InterPro" id="IPR036259">
    <property type="entry name" value="MFS_trans_sf"/>
</dbReference>
<evidence type="ECO:0000313" key="10">
    <source>
        <dbReference type="Proteomes" id="UP001201449"/>
    </source>
</evidence>
<dbReference type="RefSeq" id="WP_234860590.1">
    <property type="nucleotide sequence ID" value="NZ_JAKEVZ010000003.1"/>
</dbReference>
<proteinExistence type="predicted"/>
<dbReference type="SUPFAM" id="SSF103473">
    <property type="entry name" value="MFS general substrate transporter"/>
    <property type="match status" value="1"/>
</dbReference>
<sequence>MQNVHLGLKENWRQFSLLVIVNAFVGGMVGLERSILPQIAEVEFGIAAKTAILSFIFVFGIVKALTNYFAGAFANRVGRKNLLVLGWLFGLPVPWILMFAPDWNWIVAANVLLGINQGLAWSSTVVMKIDLVGEKQRGFAMGLNEFAGYLAVAVVAFLTGYIASAYGLRPYPFYIGIGLAGLGLLGSIFLVKDTKHHVAKEQEFSSIPRLRKQFWETSWRHPNLGAVTQAGLVNNLNDGMIWGIFPILLSGKGFDLAQIGIVTAVYPAVWGIGQLFTGLLADVFPKKWLLFWGMLLQGVALLLFVFARDLWGYVVLSAVLGFGTALVYPTFLATVAENTHPGDRANSIGIFRLWRDLGYAIGAILTGFLADAFGMTVSIWAVGLLTIFSAGVISVRMIVPIPPRFKA</sequence>
<feature type="transmembrane region" description="Helical" evidence="7">
    <location>
        <begin position="379"/>
        <end position="399"/>
    </location>
</feature>
<dbReference type="CDD" id="cd17325">
    <property type="entry name" value="MFS_MdtG_SLC18_like"/>
    <property type="match status" value="1"/>
</dbReference>
<feature type="transmembrane region" description="Helical" evidence="7">
    <location>
        <begin position="288"/>
        <end position="307"/>
    </location>
</feature>
<comment type="subcellular location">
    <subcellularLocation>
        <location evidence="1">Cell membrane</location>
        <topology evidence="1">Multi-pass membrane protein</topology>
    </subcellularLocation>
</comment>
<dbReference type="PROSITE" id="PS50850">
    <property type="entry name" value="MFS"/>
    <property type="match status" value="1"/>
</dbReference>
<feature type="transmembrane region" description="Helical" evidence="7">
    <location>
        <begin position="357"/>
        <end position="373"/>
    </location>
</feature>
<feature type="transmembrane region" description="Helical" evidence="7">
    <location>
        <begin position="106"/>
        <end position="126"/>
    </location>
</feature>